<evidence type="ECO:0000256" key="3">
    <source>
        <dbReference type="ARBA" id="ARBA00022801"/>
    </source>
</evidence>
<keyword evidence="2" id="KW-0645">Protease</keyword>
<dbReference type="GO" id="GO:0006508">
    <property type="term" value="P:proteolysis"/>
    <property type="evidence" value="ECO:0007669"/>
    <property type="project" value="UniProtKB-KW"/>
</dbReference>
<dbReference type="InterPro" id="IPR002142">
    <property type="entry name" value="Peptidase_S49"/>
</dbReference>
<dbReference type="GO" id="GO:0008236">
    <property type="term" value="F:serine-type peptidase activity"/>
    <property type="evidence" value="ECO:0007669"/>
    <property type="project" value="UniProtKB-KW"/>
</dbReference>
<evidence type="ECO:0000313" key="7">
    <source>
        <dbReference type="Proteomes" id="UP000660708"/>
    </source>
</evidence>
<comment type="similarity">
    <text evidence="1">Belongs to the peptidase S49 family.</text>
</comment>
<dbReference type="Proteomes" id="UP000660708">
    <property type="component" value="Unassembled WGS sequence"/>
</dbReference>
<name>A0A8I0MZE1_9GAMM</name>
<dbReference type="RefSeq" id="WP_147389461.1">
    <property type="nucleotide sequence ID" value="NZ_AQHF01000032.1"/>
</dbReference>
<dbReference type="InterPro" id="IPR033855">
    <property type="entry name" value="Protein_C"/>
</dbReference>
<evidence type="ECO:0000256" key="1">
    <source>
        <dbReference type="ARBA" id="ARBA00008683"/>
    </source>
</evidence>
<keyword evidence="7" id="KW-1185">Reference proteome</keyword>
<accession>A0A8I0MZE1</accession>
<proteinExistence type="inferred from homology"/>
<evidence type="ECO:0000256" key="4">
    <source>
        <dbReference type="ARBA" id="ARBA00022825"/>
    </source>
</evidence>
<evidence type="ECO:0000256" key="2">
    <source>
        <dbReference type="ARBA" id="ARBA00022670"/>
    </source>
</evidence>
<dbReference type="Gene3D" id="6.20.330.10">
    <property type="match status" value="1"/>
</dbReference>
<reference evidence="6 7" key="1">
    <citation type="submission" date="2015-06" db="EMBL/GenBank/DDBJ databases">
        <title>Genome sequence of Pseudoalteromonas peptidolytica.</title>
        <authorList>
            <person name="Xie B.-B."/>
            <person name="Rong J.-C."/>
            <person name="Qin Q.-L."/>
            <person name="Zhang Y.-Z."/>
        </authorList>
    </citation>
    <scope>NUCLEOTIDE SEQUENCE [LARGE SCALE GENOMIC DNA]</scope>
    <source>
        <strain evidence="6 7">F12-50-A1</strain>
    </source>
</reference>
<gene>
    <name evidence="6" type="ORF">PPEP_a4562</name>
</gene>
<dbReference type="PANTHER" id="PTHR33209">
    <property type="entry name" value="PROTEASE 4"/>
    <property type="match status" value="1"/>
</dbReference>
<dbReference type="PANTHER" id="PTHR33209:SF1">
    <property type="entry name" value="PEPTIDASE S49 DOMAIN-CONTAINING PROTEIN"/>
    <property type="match status" value="1"/>
</dbReference>
<dbReference type="Gene3D" id="3.90.226.10">
    <property type="entry name" value="2-enoyl-CoA Hydratase, Chain A, domain 1"/>
    <property type="match status" value="1"/>
</dbReference>
<evidence type="ECO:0000259" key="5">
    <source>
        <dbReference type="Pfam" id="PF01343"/>
    </source>
</evidence>
<comment type="caution">
    <text evidence="6">The sequence shown here is derived from an EMBL/GenBank/DDBJ whole genome shotgun (WGS) entry which is preliminary data.</text>
</comment>
<keyword evidence="3" id="KW-0378">Hydrolase</keyword>
<keyword evidence="4" id="KW-0720">Serine protease</keyword>
<feature type="domain" description="Peptidase S49" evidence="5">
    <location>
        <begin position="136"/>
        <end position="279"/>
    </location>
</feature>
<organism evidence="6 7">
    <name type="scientific">Pseudoalteromonas peptidolytica F12-50-A1</name>
    <dbReference type="NCBI Taxonomy" id="1315280"/>
    <lineage>
        <taxon>Bacteria</taxon>
        <taxon>Pseudomonadati</taxon>
        <taxon>Pseudomonadota</taxon>
        <taxon>Gammaproteobacteria</taxon>
        <taxon>Alteromonadales</taxon>
        <taxon>Pseudoalteromonadaceae</taxon>
        <taxon>Pseudoalteromonas</taxon>
    </lineage>
</organism>
<dbReference type="EMBL" id="AQHF01000032">
    <property type="protein sequence ID" value="MBE0348278.1"/>
    <property type="molecule type" value="Genomic_DNA"/>
</dbReference>
<dbReference type="Pfam" id="PF01343">
    <property type="entry name" value="Peptidase_S49"/>
    <property type="match status" value="1"/>
</dbReference>
<dbReference type="InterPro" id="IPR029045">
    <property type="entry name" value="ClpP/crotonase-like_dom_sf"/>
</dbReference>
<dbReference type="CDD" id="cd07022">
    <property type="entry name" value="S49_Sppa_36K_type"/>
    <property type="match status" value="1"/>
</dbReference>
<protein>
    <recommendedName>
        <fullName evidence="5">Peptidase S49 domain-containing protein</fullName>
    </recommendedName>
</protein>
<dbReference type="AlphaFoldDB" id="A0A8I0MZE1"/>
<evidence type="ECO:0000313" key="6">
    <source>
        <dbReference type="EMBL" id="MBE0348278.1"/>
    </source>
</evidence>
<sequence length="302" mass="33248">MSAINYPHIAAMAFNTPLLATAELAQTVSEFLHNRLQGLDERAMQSNMSAKKTKEYFIGDPEQGDKVAVIAVHGLLIPRMGYIDDSCMEVMSYERLQNQINAAMKDERVQEIVLDINSGGGSAQGAFECADFIRAAKATKPIRAIVNMNAYSGAYLIACACTEIIISKTAGVGSIGVYIKRLDLTEHYEQEGAKIHTFFRGDTKVDFHPDMAISEAEITRINANIDETYKMFVDYVADNRNLNADKVKATQANTYLGQKAIDLGLADRLATPQDAINSIVSNIAKQADNQRMINHALHLEPL</sequence>
<dbReference type="SUPFAM" id="SSF52096">
    <property type="entry name" value="ClpP/crotonase"/>
    <property type="match status" value="1"/>
</dbReference>